<evidence type="ECO:0000313" key="3">
    <source>
        <dbReference type="Proteomes" id="UP000004881"/>
    </source>
</evidence>
<protein>
    <recommendedName>
        <fullName evidence="4">Transposase</fullName>
    </recommendedName>
</protein>
<keyword evidence="3" id="KW-1185">Reference proteome</keyword>
<feature type="region of interest" description="Disordered" evidence="1">
    <location>
        <begin position="18"/>
        <end position="58"/>
    </location>
</feature>
<comment type="caution">
    <text evidence="2">The sequence shown here is derived from an EMBL/GenBank/DDBJ whole genome shotgun (WGS) entry which is preliminary data.</text>
</comment>
<sequence length="89" mass="10025">MRLWSALVMRIKLATRPRTGKPVRPSLMGVDDRSHTRPPARIGPWRGTDRGCTHPDSNPFGVRWSDLRTEEKRTVVGLATRVEPVGAPR</sequence>
<dbReference type="EMBL" id="BAFD01000009">
    <property type="protein sequence ID" value="GAB42157.1"/>
    <property type="molecule type" value="Genomic_DNA"/>
</dbReference>
<proteinExistence type="predicted"/>
<gene>
    <name evidence="2" type="ORF">GOTRE_009_00410</name>
</gene>
<reference evidence="2 3" key="1">
    <citation type="submission" date="2012-02" db="EMBL/GenBank/DDBJ databases">
        <title>Whole genome shotgun sequence of Gordonia terrae NBRC 100016.</title>
        <authorList>
            <person name="Takarada H."/>
            <person name="Hosoyama A."/>
            <person name="Tsuchikane K."/>
            <person name="Katsumata H."/>
            <person name="Yamazaki S."/>
            <person name="Fujita N."/>
        </authorList>
    </citation>
    <scope>NUCLEOTIDE SEQUENCE [LARGE SCALE GENOMIC DNA]</scope>
    <source>
        <strain evidence="2 3">NBRC 100016</strain>
    </source>
</reference>
<accession>A0ABQ0H8E1</accession>
<evidence type="ECO:0008006" key="4">
    <source>
        <dbReference type="Google" id="ProtNLM"/>
    </source>
</evidence>
<organism evidence="2 3">
    <name type="scientific">Gordonia terrae NBRC 100016</name>
    <dbReference type="NCBI Taxonomy" id="1089454"/>
    <lineage>
        <taxon>Bacteria</taxon>
        <taxon>Bacillati</taxon>
        <taxon>Actinomycetota</taxon>
        <taxon>Actinomycetes</taxon>
        <taxon>Mycobacteriales</taxon>
        <taxon>Gordoniaceae</taxon>
        <taxon>Gordonia</taxon>
    </lineage>
</organism>
<name>A0ABQ0H8E1_9ACTN</name>
<dbReference type="Proteomes" id="UP000004881">
    <property type="component" value="Unassembled WGS sequence"/>
</dbReference>
<evidence type="ECO:0000256" key="1">
    <source>
        <dbReference type="SAM" id="MobiDB-lite"/>
    </source>
</evidence>
<evidence type="ECO:0000313" key="2">
    <source>
        <dbReference type="EMBL" id="GAB42157.1"/>
    </source>
</evidence>